<evidence type="ECO:0000256" key="9">
    <source>
        <dbReference type="ARBA" id="ARBA00025250"/>
    </source>
</evidence>
<reference evidence="11 12" key="1">
    <citation type="submission" date="2015-08" db="EMBL/GenBank/DDBJ databases">
        <authorList>
            <person name="Babu N.S."/>
            <person name="Beckwith C.J."/>
            <person name="Beseler K.G."/>
            <person name="Brison A."/>
            <person name="Carone J.V."/>
            <person name="Caskin T.P."/>
            <person name="Diamond M."/>
            <person name="Durham M.E."/>
            <person name="Foxe J.M."/>
            <person name="Go M."/>
            <person name="Henderson B.A."/>
            <person name="Jones I.B."/>
            <person name="McGettigan J.A."/>
            <person name="Micheletti S.J."/>
            <person name="Nasrallah M.E."/>
            <person name="Ortiz D."/>
            <person name="Piller C.R."/>
            <person name="Privatt S.R."/>
            <person name="Schneider S.L."/>
            <person name="Sharp S."/>
            <person name="Smith T.C."/>
            <person name="Stanton J.D."/>
            <person name="Ullery H.E."/>
            <person name="Wilson R.J."/>
            <person name="Serrano M.G."/>
            <person name="Buck G."/>
            <person name="Lee V."/>
            <person name="Wang Y."/>
            <person name="Carvalho R."/>
            <person name="Voegtly L."/>
            <person name="Shi R."/>
            <person name="Duckworth R."/>
            <person name="Johnson A."/>
            <person name="Loviza R."/>
            <person name="Walstead R."/>
            <person name="Shah Z."/>
            <person name="Kiflezghi M."/>
            <person name="Wade K."/>
            <person name="Ball S.L."/>
            <person name="Bradley K.W."/>
            <person name="Asai D.J."/>
            <person name="Bowman C.A."/>
            <person name="Russell D.A."/>
            <person name="Pope W.H."/>
            <person name="Jacobs-Sera D."/>
            <person name="Hendrix R.W."/>
            <person name="Hatfull G.F."/>
        </authorList>
    </citation>
    <scope>NUCLEOTIDE SEQUENCE [LARGE SCALE GENOMIC DNA]</scope>
    <source>
        <strain evidence="11 12">DSM 27648</strain>
    </source>
</reference>
<dbReference type="GO" id="GO:0045493">
    <property type="term" value="P:xylan catabolic process"/>
    <property type="evidence" value="ECO:0007669"/>
    <property type="project" value="UniProtKB-KW"/>
</dbReference>
<gene>
    <name evidence="11" type="ORF">AKJ09_08866</name>
</gene>
<comment type="similarity">
    <text evidence="2">Belongs to the faeC family.</text>
</comment>
<dbReference type="Proteomes" id="UP000064967">
    <property type="component" value="Chromosome"/>
</dbReference>
<protein>
    <recommendedName>
        <fullName evidence="10">Phospholipase/carboxylesterase/thioesterase domain-containing protein</fullName>
    </recommendedName>
</protein>
<evidence type="ECO:0000256" key="5">
    <source>
        <dbReference type="ARBA" id="ARBA00022729"/>
    </source>
</evidence>
<evidence type="ECO:0000256" key="4">
    <source>
        <dbReference type="ARBA" id="ARBA00022651"/>
    </source>
</evidence>
<keyword evidence="12" id="KW-1185">Reference proteome</keyword>
<keyword evidence="8" id="KW-0624">Polysaccharide degradation</keyword>
<keyword evidence="6" id="KW-0378">Hydrolase</keyword>
<feature type="domain" description="Phospholipase/carboxylesterase/thioesterase" evidence="10">
    <location>
        <begin position="67"/>
        <end position="177"/>
    </location>
</feature>
<evidence type="ECO:0000256" key="2">
    <source>
        <dbReference type="ARBA" id="ARBA00010278"/>
    </source>
</evidence>
<dbReference type="InterPro" id="IPR003140">
    <property type="entry name" value="PLipase/COase/thioEstase"/>
</dbReference>
<evidence type="ECO:0000256" key="1">
    <source>
        <dbReference type="ARBA" id="ARBA00004613"/>
    </source>
</evidence>
<evidence type="ECO:0000313" key="11">
    <source>
        <dbReference type="EMBL" id="AKV02203.1"/>
    </source>
</evidence>
<proteinExistence type="inferred from homology"/>
<comment type="subcellular location">
    <subcellularLocation>
        <location evidence="1">Secreted</location>
    </subcellularLocation>
</comment>
<keyword evidence="7" id="KW-0119">Carbohydrate metabolism</keyword>
<keyword evidence="4" id="KW-0858">Xylan degradation</keyword>
<dbReference type="SUPFAM" id="SSF53474">
    <property type="entry name" value="alpha/beta-Hydrolases"/>
    <property type="match status" value="1"/>
</dbReference>
<dbReference type="GO" id="GO:0005576">
    <property type="term" value="C:extracellular region"/>
    <property type="evidence" value="ECO:0007669"/>
    <property type="project" value="UniProtKB-SubCell"/>
</dbReference>
<dbReference type="PANTHER" id="PTHR38050:SF1">
    <property type="entry name" value="FERULOYL ESTERASE C"/>
    <property type="match status" value="1"/>
</dbReference>
<dbReference type="InterPro" id="IPR043595">
    <property type="entry name" value="FaeB/C/D"/>
</dbReference>
<dbReference type="InterPro" id="IPR029058">
    <property type="entry name" value="AB_hydrolase_fold"/>
</dbReference>
<dbReference type="Gene3D" id="3.40.50.1820">
    <property type="entry name" value="alpha/beta hydrolase"/>
    <property type="match status" value="1"/>
</dbReference>
<dbReference type="PANTHER" id="PTHR38050">
    <property type="match status" value="1"/>
</dbReference>
<evidence type="ECO:0000256" key="7">
    <source>
        <dbReference type="ARBA" id="ARBA00023277"/>
    </source>
</evidence>
<evidence type="ECO:0000256" key="8">
    <source>
        <dbReference type="ARBA" id="ARBA00023326"/>
    </source>
</evidence>
<organism evidence="11 12">
    <name type="scientific">Labilithrix luteola</name>
    <dbReference type="NCBI Taxonomy" id="1391654"/>
    <lineage>
        <taxon>Bacteria</taxon>
        <taxon>Pseudomonadati</taxon>
        <taxon>Myxococcota</taxon>
        <taxon>Polyangia</taxon>
        <taxon>Polyangiales</taxon>
        <taxon>Labilitrichaceae</taxon>
        <taxon>Labilithrix</taxon>
    </lineage>
</organism>
<keyword evidence="3" id="KW-0964">Secreted</keyword>
<evidence type="ECO:0000259" key="10">
    <source>
        <dbReference type="Pfam" id="PF02230"/>
    </source>
</evidence>
<sequence>MKYSYELVLGGNYDGHSRLPLVVVFHGDWMSGAQIRAWLWLEGESGGNAIFIYPDSPSGTWDTGTHAGLNASVALVDALVTDVSSKYCVDANRIFAWGISRGGFLANFLGCYRGDTFRGIISNSGGGPSKDYPMAPDFSCPTQPVTALVIHGNADQTIGFGSGLDSATYWAEANGCKTTTTPTDPGPCVTYDGCRQPVIWCALGGWPHQLWSPSVHAAWQLIESTAAH</sequence>
<accession>A0A0K1Q904</accession>
<keyword evidence="5" id="KW-0732">Signal</keyword>
<dbReference type="Pfam" id="PF02230">
    <property type="entry name" value="Abhydrolase_2"/>
    <property type="match status" value="1"/>
</dbReference>
<dbReference type="EMBL" id="CP012333">
    <property type="protein sequence ID" value="AKV02203.1"/>
    <property type="molecule type" value="Genomic_DNA"/>
</dbReference>
<dbReference type="STRING" id="1391654.AKJ09_08866"/>
<dbReference type="GO" id="GO:0030600">
    <property type="term" value="F:feruloyl esterase activity"/>
    <property type="evidence" value="ECO:0007669"/>
    <property type="project" value="InterPro"/>
</dbReference>
<dbReference type="AlphaFoldDB" id="A0A0K1Q904"/>
<evidence type="ECO:0000256" key="3">
    <source>
        <dbReference type="ARBA" id="ARBA00022525"/>
    </source>
</evidence>
<comment type="function">
    <text evidence="9">Involved in degradation of plant cell walls. Hydrolyzes the feruloyl-arabinose ester bond in arabinoxylans, and the feruloyl-galactose ester bond in pectin. Active against paranitrophenyl-acetate, methyl ferulate and wheat arabinoxylan.</text>
</comment>
<evidence type="ECO:0000256" key="6">
    <source>
        <dbReference type="ARBA" id="ARBA00022801"/>
    </source>
</evidence>
<evidence type="ECO:0000313" key="12">
    <source>
        <dbReference type="Proteomes" id="UP000064967"/>
    </source>
</evidence>
<name>A0A0K1Q904_9BACT</name>
<dbReference type="KEGG" id="llu:AKJ09_08866"/>